<proteinExistence type="predicted"/>
<dbReference type="EMBL" id="QGKX02000996">
    <property type="protein sequence ID" value="KAF3555894.1"/>
    <property type="molecule type" value="Genomic_DNA"/>
</dbReference>
<accession>A0A8S9QSR9</accession>
<dbReference type="Proteomes" id="UP000712600">
    <property type="component" value="Unassembled WGS sequence"/>
</dbReference>
<gene>
    <name evidence="1" type="ORF">F2Q69_00011411</name>
</gene>
<name>A0A8S9QSR9_BRACR</name>
<protein>
    <submittedName>
        <fullName evidence="1">Uncharacterized protein</fullName>
    </submittedName>
</protein>
<evidence type="ECO:0000313" key="2">
    <source>
        <dbReference type="Proteomes" id="UP000712600"/>
    </source>
</evidence>
<sequence length="76" mass="8811">MKIKHCRSRYSQHYAHVGTWCSNHLVLSYSLQTMNPEPVVERPEVVAVGRRSWLVCRVSNRHKPERPRGVTVVTSL</sequence>
<evidence type="ECO:0000313" key="1">
    <source>
        <dbReference type="EMBL" id="KAF3555894.1"/>
    </source>
</evidence>
<comment type="caution">
    <text evidence="1">The sequence shown here is derived from an EMBL/GenBank/DDBJ whole genome shotgun (WGS) entry which is preliminary data.</text>
</comment>
<organism evidence="1 2">
    <name type="scientific">Brassica cretica</name>
    <name type="common">Mustard</name>
    <dbReference type="NCBI Taxonomy" id="69181"/>
    <lineage>
        <taxon>Eukaryota</taxon>
        <taxon>Viridiplantae</taxon>
        <taxon>Streptophyta</taxon>
        <taxon>Embryophyta</taxon>
        <taxon>Tracheophyta</taxon>
        <taxon>Spermatophyta</taxon>
        <taxon>Magnoliopsida</taxon>
        <taxon>eudicotyledons</taxon>
        <taxon>Gunneridae</taxon>
        <taxon>Pentapetalae</taxon>
        <taxon>rosids</taxon>
        <taxon>malvids</taxon>
        <taxon>Brassicales</taxon>
        <taxon>Brassicaceae</taxon>
        <taxon>Brassiceae</taxon>
        <taxon>Brassica</taxon>
    </lineage>
</organism>
<reference evidence="1" key="1">
    <citation type="submission" date="2019-12" db="EMBL/GenBank/DDBJ databases">
        <title>Genome sequencing and annotation of Brassica cretica.</title>
        <authorList>
            <person name="Studholme D.J."/>
            <person name="Sarris P."/>
        </authorList>
    </citation>
    <scope>NUCLEOTIDE SEQUENCE</scope>
    <source>
        <strain evidence="1">PFS-109/04</strain>
        <tissue evidence="1">Leaf</tissue>
    </source>
</reference>
<dbReference type="AlphaFoldDB" id="A0A8S9QSR9"/>